<comment type="caution">
    <text evidence="2">The sequence shown here is derived from an EMBL/GenBank/DDBJ whole genome shotgun (WGS) entry which is preliminary data.</text>
</comment>
<dbReference type="AlphaFoldDB" id="A0A0F9PZA7"/>
<evidence type="ECO:0000313" key="2">
    <source>
        <dbReference type="EMBL" id="KKM98532.1"/>
    </source>
</evidence>
<organism evidence="2">
    <name type="scientific">marine sediment metagenome</name>
    <dbReference type="NCBI Taxonomy" id="412755"/>
    <lineage>
        <taxon>unclassified sequences</taxon>
        <taxon>metagenomes</taxon>
        <taxon>ecological metagenomes</taxon>
    </lineage>
</organism>
<feature type="domain" description="Bacteriophage T5 Orf172 DNA-binding" evidence="1">
    <location>
        <begin position="12"/>
        <end position="87"/>
    </location>
</feature>
<dbReference type="InterPro" id="IPR018306">
    <property type="entry name" value="Phage_T5_Orf172_DNA-bd"/>
</dbReference>
<name>A0A0F9PZA7_9ZZZZ</name>
<sequence>MEAESHVYIMRCKDMPYYKLGQAEDVEKRLSAVQCGCPFKLEVVFWAQVGSPNKIETALHKKYQYQRMQGEWYLLPRKDYYEIVEHLIRNSLFHKDMQEELELAARQN</sequence>
<reference evidence="2" key="1">
    <citation type="journal article" date="2015" name="Nature">
        <title>Complex archaea that bridge the gap between prokaryotes and eukaryotes.</title>
        <authorList>
            <person name="Spang A."/>
            <person name="Saw J.H."/>
            <person name="Jorgensen S.L."/>
            <person name="Zaremba-Niedzwiedzka K."/>
            <person name="Martijn J."/>
            <person name="Lind A.E."/>
            <person name="van Eijk R."/>
            <person name="Schleper C."/>
            <person name="Guy L."/>
            <person name="Ettema T.J."/>
        </authorList>
    </citation>
    <scope>NUCLEOTIDE SEQUENCE</scope>
</reference>
<accession>A0A0F9PZA7</accession>
<proteinExistence type="predicted"/>
<protein>
    <recommendedName>
        <fullName evidence="1">Bacteriophage T5 Orf172 DNA-binding domain-containing protein</fullName>
    </recommendedName>
</protein>
<dbReference type="SMART" id="SM00974">
    <property type="entry name" value="T5orf172"/>
    <property type="match status" value="1"/>
</dbReference>
<dbReference type="EMBL" id="LAZR01005609">
    <property type="protein sequence ID" value="KKM98532.1"/>
    <property type="molecule type" value="Genomic_DNA"/>
</dbReference>
<evidence type="ECO:0000259" key="1">
    <source>
        <dbReference type="SMART" id="SM00974"/>
    </source>
</evidence>
<dbReference type="Pfam" id="PF13455">
    <property type="entry name" value="MUG113"/>
    <property type="match status" value="1"/>
</dbReference>
<gene>
    <name evidence="2" type="ORF">LCGC14_1156890</name>
</gene>